<sequence>MPRFAGLFGGPIPCEVDPGRPNKAIFEVRLVYDETMATPSFFVPAAFHSTMPSVLDALARNVTEKAKPLVNTRNTLPVLYLQETVQSSRVWVRVELRDRVTFRSWYIRNCAAATGWGRIRIEVHMSMRKRSVRVDNGKRDLAPRDNVNRLYDLLKEEDGAKVAANGKKLVVVDDDEEDDDSVEEGWTMSTSDWLRS</sequence>
<dbReference type="EMBL" id="KN846951">
    <property type="protein sequence ID" value="KIV84540.1"/>
    <property type="molecule type" value="Genomic_DNA"/>
</dbReference>
<evidence type="ECO:0000256" key="1">
    <source>
        <dbReference type="SAM" id="MobiDB-lite"/>
    </source>
</evidence>
<name>A0A0D1W798_9EURO</name>
<feature type="compositionally biased region" description="Polar residues" evidence="1">
    <location>
        <begin position="187"/>
        <end position="196"/>
    </location>
</feature>
<organism evidence="2 3">
    <name type="scientific">Exophiala sideris</name>
    <dbReference type="NCBI Taxonomy" id="1016849"/>
    <lineage>
        <taxon>Eukaryota</taxon>
        <taxon>Fungi</taxon>
        <taxon>Dikarya</taxon>
        <taxon>Ascomycota</taxon>
        <taxon>Pezizomycotina</taxon>
        <taxon>Eurotiomycetes</taxon>
        <taxon>Chaetothyriomycetidae</taxon>
        <taxon>Chaetothyriales</taxon>
        <taxon>Herpotrichiellaceae</taxon>
        <taxon>Exophiala</taxon>
    </lineage>
</organism>
<gene>
    <name evidence="2" type="ORF">PV11_00314</name>
</gene>
<reference evidence="2 3" key="1">
    <citation type="submission" date="2015-01" db="EMBL/GenBank/DDBJ databases">
        <title>The Genome Sequence of Exophiala sideris CBS121828.</title>
        <authorList>
            <consortium name="The Broad Institute Genomics Platform"/>
            <person name="Cuomo C."/>
            <person name="de Hoog S."/>
            <person name="Gorbushina A."/>
            <person name="Stielow B."/>
            <person name="Teixiera M."/>
            <person name="Abouelleil A."/>
            <person name="Chapman S.B."/>
            <person name="Priest M."/>
            <person name="Young S.K."/>
            <person name="Wortman J."/>
            <person name="Nusbaum C."/>
            <person name="Birren B."/>
        </authorList>
    </citation>
    <scope>NUCLEOTIDE SEQUENCE [LARGE SCALE GENOMIC DNA]</scope>
    <source>
        <strain evidence="2 3">CBS 121828</strain>
    </source>
</reference>
<dbReference type="Proteomes" id="UP000053599">
    <property type="component" value="Unassembled WGS sequence"/>
</dbReference>
<evidence type="ECO:0000313" key="3">
    <source>
        <dbReference type="Proteomes" id="UP000053599"/>
    </source>
</evidence>
<feature type="region of interest" description="Disordered" evidence="1">
    <location>
        <begin position="174"/>
        <end position="196"/>
    </location>
</feature>
<dbReference type="OrthoDB" id="10509385at2759"/>
<accession>A0A0D1W798</accession>
<dbReference type="HOGENOM" id="CLU_1390248_0_0_1"/>
<protein>
    <submittedName>
        <fullName evidence="2">Uncharacterized protein</fullName>
    </submittedName>
</protein>
<feature type="compositionally biased region" description="Acidic residues" evidence="1">
    <location>
        <begin position="174"/>
        <end position="183"/>
    </location>
</feature>
<evidence type="ECO:0000313" key="2">
    <source>
        <dbReference type="EMBL" id="KIV84540.1"/>
    </source>
</evidence>
<proteinExistence type="predicted"/>
<dbReference type="AlphaFoldDB" id="A0A0D1W798"/>